<evidence type="ECO:0000256" key="5">
    <source>
        <dbReference type="SAM" id="Phobius"/>
    </source>
</evidence>
<feature type="transmembrane region" description="Helical" evidence="5">
    <location>
        <begin position="143"/>
        <end position="168"/>
    </location>
</feature>
<gene>
    <name evidence="7" type="ORF">A3F55_01930</name>
</gene>
<dbReference type="EMBL" id="MEWW01000003">
    <property type="protein sequence ID" value="OGC85160.1"/>
    <property type="molecule type" value="Genomic_DNA"/>
</dbReference>
<keyword evidence="2 5" id="KW-0812">Transmembrane</keyword>
<dbReference type="Gene3D" id="1.20.1560.10">
    <property type="entry name" value="ABC transporter type 1, transmembrane domain"/>
    <property type="match status" value="1"/>
</dbReference>
<evidence type="ECO:0000313" key="8">
    <source>
        <dbReference type="Proteomes" id="UP000178091"/>
    </source>
</evidence>
<evidence type="ECO:0000259" key="6">
    <source>
        <dbReference type="PROSITE" id="PS50929"/>
    </source>
</evidence>
<keyword evidence="4 5" id="KW-0472">Membrane</keyword>
<comment type="subcellular location">
    <subcellularLocation>
        <location evidence="1">Cell membrane</location>
        <topology evidence="1">Multi-pass membrane protein</topology>
    </subcellularLocation>
</comment>
<evidence type="ECO:0000256" key="2">
    <source>
        <dbReference type="ARBA" id="ARBA00022692"/>
    </source>
</evidence>
<dbReference type="GO" id="GO:0005524">
    <property type="term" value="F:ATP binding"/>
    <property type="evidence" value="ECO:0007669"/>
    <property type="project" value="InterPro"/>
</dbReference>
<comment type="caution">
    <text evidence="7">The sequence shown here is derived from an EMBL/GenBank/DDBJ whole genome shotgun (WGS) entry which is preliminary data.</text>
</comment>
<sequence length="179" mass="20550">MFNSLDGRTGILAVFCLFWSYLKRHRLLLTTHLVGIFLIQIATLATPWFLRQLINILATARPSPETLEQLFSLIGYIGGAWFFGWLAFRLDYLSAMYFQTRIMADLMGDSFNYILRHSYNFFVSHFAGSITHRISRLGRSFEIFVDTLLLEFFATLLFIAGEITVLSLQHPVLGIVLTV</sequence>
<dbReference type="GO" id="GO:0005886">
    <property type="term" value="C:plasma membrane"/>
    <property type="evidence" value="ECO:0007669"/>
    <property type="project" value="UniProtKB-SubCell"/>
</dbReference>
<feature type="domain" description="ABC transmembrane type-1" evidence="6">
    <location>
        <begin position="33"/>
        <end position="179"/>
    </location>
</feature>
<dbReference type="AlphaFoldDB" id="A0A1F4XTZ1"/>
<proteinExistence type="predicted"/>
<reference evidence="7 8" key="1">
    <citation type="journal article" date="2016" name="Nat. Commun.">
        <title>Thousands of microbial genomes shed light on interconnected biogeochemical processes in an aquifer system.</title>
        <authorList>
            <person name="Anantharaman K."/>
            <person name="Brown C.T."/>
            <person name="Hug L.A."/>
            <person name="Sharon I."/>
            <person name="Castelle C.J."/>
            <person name="Probst A.J."/>
            <person name="Thomas B.C."/>
            <person name="Singh A."/>
            <person name="Wilkins M.J."/>
            <person name="Karaoz U."/>
            <person name="Brodie E.L."/>
            <person name="Williams K.H."/>
            <person name="Hubbard S.S."/>
            <person name="Banfield J.F."/>
        </authorList>
    </citation>
    <scope>NUCLEOTIDE SEQUENCE [LARGE SCALE GENOMIC DNA]</scope>
</reference>
<dbReference type="GO" id="GO:0140359">
    <property type="term" value="F:ABC-type transporter activity"/>
    <property type="evidence" value="ECO:0007669"/>
    <property type="project" value="InterPro"/>
</dbReference>
<protein>
    <recommendedName>
        <fullName evidence="6">ABC transmembrane type-1 domain-containing protein</fullName>
    </recommendedName>
</protein>
<keyword evidence="3 5" id="KW-1133">Transmembrane helix</keyword>
<feature type="transmembrane region" description="Helical" evidence="5">
    <location>
        <begin position="29"/>
        <end position="50"/>
    </location>
</feature>
<dbReference type="Proteomes" id="UP000178091">
    <property type="component" value="Unassembled WGS sequence"/>
</dbReference>
<evidence type="ECO:0000313" key="7">
    <source>
        <dbReference type="EMBL" id="OGC85160.1"/>
    </source>
</evidence>
<evidence type="ECO:0000256" key="1">
    <source>
        <dbReference type="ARBA" id="ARBA00004651"/>
    </source>
</evidence>
<dbReference type="InterPro" id="IPR011527">
    <property type="entry name" value="ABC1_TM_dom"/>
</dbReference>
<evidence type="ECO:0000256" key="3">
    <source>
        <dbReference type="ARBA" id="ARBA00022989"/>
    </source>
</evidence>
<feature type="transmembrane region" description="Helical" evidence="5">
    <location>
        <begin position="70"/>
        <end position="88"/>
    </location>
</feature>
<dbReference type="PROSITE" id="PS50929">
    <property type="entry name" value="ABC_TM1F"/>
    <property type="match status" value="1"/>
</dbReference>
<name>A0A1F4XTZ1_9BACT</name>
<accession>A0A1F4XTZ1</accession>
<dbReference type="InterPro" id="IPR036640">
    <property type="entry name" value="ABC1_TM_sf"/>
</dbReference>
<organism evidence="7 8">
    <name type="scientific">Candidatus Adlerbacteria bacterium RIFCSPHIGHO2_12_FULL_53_18</name>
    <dbReference type="NCBI Taxonomy" id="1797242"/>
    <lineage>
        <taxon>Bacteria</taxon>
        <taxon>Candidatus Adleribacteriota</taxon>
    </lineage>
</organism>
<dbReference type="SUPFAM" id="SSF90123">
    <property type="entry name" value="ABC transporter transmembrane region"/>
    <property type="match status" value="1"/>
</dbReference>
<evidence type="ECO:0000256" key="4">
    <source>
        <dbReference type="ARBA" id="ARBA00023136"/>
    </source>
</evidence>
<feature type="transmembrane region" description="Helical" evidence="5">
    <location>
        <begin position="6"/>
        <end position="22"/>
    </location>
</feature>